<keyword evidence="2" id="KW-1185">Reference proteome</keyword>
<feature type="non-terminal residue" evidence="1">
    <location>
        <position position="1"/>
    </location>
</feature>
<name>A0A371I1I9_MUCPR</name>
<protein>
    <submittedName>
        <fullName evidence="1">Uncharacterized protein</fullName>
    </submittedName>
</protein>
<evidence type="ECO:0000313" key="2">
    <source>
        <dbReference type="Proteomes" id="UP000257109"/>
    </source>
</evidence>
<comment type="caution">
    <text evidence="1">The sequence shown here is derived from an EMBL/GenBank/DDBJ whole genome shotgun (WGS) entry which is preliminary data.</text>
</comment>
<reference evidence="1" key="1">
    <citation type="submission" date="2018-05" db="EMBL/GenBank/DDBJ databases">
        <title>Draft genome of Mucuna pruriens seed.</title>
        <authorList>
            <person name="Nnadi N.E."/>
            <person name="Vos R."/>
            <person name="Hasami M.H."/>
            <person name="Devisetty U.K."/>
            <person name="Aguiy J.C."/>
        </authorList>
    </citation>
    <scope>NUCLEOTIDE SEQUENCE [LARGE SCALE GENOMIC DNA]</scope>
    <source>
        <strain evidence="1">JCA_2017</strain>
    </source>
</reference>
<dbReference type="EMBL" id="QJKJ01001188">
    <property type="protein sequence ID" value="RDY08893.1"/>
    <property type="molecule type" value="Genomic_DNA"/>
</dbReference>
<dbReference type="Proteomes" id="UP000257109">
    <property type="component" value="Unassembled WGS sequence"/>
</dbReference>
<dbReference type="AlphaFoldDB" id="A0A371I1I9"/>
<gene>
    <name evidence="1" type="ORF">CR513_06828</name>
</gene>
<evidence type="ECO:0000313" key="1">
    <source>
        <dbReference type="EMBL" id="RDY08893.1"/>
    </source>
</evidence>
<sequence>MFKTWFQNIFLQDGKHYYHVLIFEIEHIKGENNFLPDFLTRDPSLIASPRPNTYSIAFMRLNIQNSTKTQYTLAQILRAPTPIANPLLPTSNRFTPLYHQNTIIGPKA</sequence>
<organism evidence="1 2">
    <name type="scientific">Mucuna pruriens</name>
    <name type="common">Velvet bean</name>
    <name type="synonym">Dolichos pruriens</name>
    <dbReference type="NCBI Taxonomy" id="157652"/>
    <lineage>
        <taxon>Eukaryota</taxon>
        <taxon>Viridiplantae</taxon>
        <taxon>Streptophyta</taxon>
        <taxon>Embryophyta</taxon>
        <taxon>Tracheophyta</taxon>
        <taxon>Spermatophyta</taxon>
        <taxon>Magnoliopsida</taxon>
        <taxon>eudicotyledons</taxon>
        <taxon>Gunneridae</taxon>
        <taxon>Pentapetalae</taxon>
        <taxon>rosids</taxon>
        <taxon>fabids</taxon>
        <taxon>Fabales</taxon>
        <taxon>Fabaceae</taxon>
        <taxon>Papilionoideae</taxon>
        <taxon>50 kb inversion clade</taxon>
        <taxon>NPAAA clade</taxon>
        <taxon>indigoferoid/millettioid clade</taxon>
        <taxon>Phaseoleae</taxon>
        <taxon>Mucuna</taxon>
    </lineage>
</organism>
<proteinExistence type="predicted"/>
<accession>A0A371I1I9</accession>